<evidence type="ECO:0000256" key="6">
    <source>
        <dbReference type="ARBA" id="ARBA00023014"/>
    </source>
</evidence>
<dbReference type="EMBL" id="VGLS01000788">
    <property type="protein sequence ID" value="MBM3226103.1"/>
    <property type="molecule type" value="Genomic_DNA"/>
</dbReference>
<keyword evidence="2" id="KW-0004">4Fe-4S</keyword>
<evidence type="ECO:0000313" key="9">
    <source>
        <dbReference type="Proteomes" id="UP000712673"/>
    </source>
</evidence>
<keyword evidence="5" id="KW-0408">Iron</keyword>
<dbReference type="PANTHER" id="PTHR42859">
    <property type="entry name" value="OXIDOREDUCTASE"/>
    <property type="match status" value="1"/>
</dbReference>
<feature type="domain" description="4Fe-4S ferredoxin-type" evidence="7">
    <location>
        <begin position="2"/>
        <end position="32"/>
    </location>
</feature>
<comment type="caution">
    <text evidence="8">The sequence shown here is derived from an EMBL/GenBank/DDBJ whole genome shotgun (WGS) entry which is preliminary data.</text>
</comment>
<gene>
    <name evidence="8" type="ORF">FJZ47_20235</name>
</gene>
<dbReference type="Proteomes" id="UP000712673">
    <property type="component" value="Unassembled WGS sequence"/>
</dbReference>
<sequence length="159" mass="17072">MKVLRITPERCTGCMRCELACSYMQTGTFQPAKSVIRISPFEAHTSYAPYTCTQCAEAWCLVACPVEAITISPVGAKVVQDDMCVGCKLCTIACPYGTIFYNPDTEKAFKCNLCEGNPACAEACPTAAIEYVEAQTTDWLGDFAATRSAGRLGPLPGQA</sequence>
<dbReference type="CDD" id="cd10550">
    <property type="entry name" value="DMSOR_beta_like"/>
    <property type="match status" value="1"/>
</dbReference>
<dbReference type="PROSITE" id="PS51379">
    <property type="entry name" value="4FE4S_FER_2"/>
    <property type="match status" value="4"/>
</dbReference>
<feature type="domain" description="4Fe-4S ferredoxin-type" evidence="7">
    <location>
        <begin position="75"/>
        <end position="104"/>
    </location>
</feature>
<reference evidence="8" key="1">
    <citation type="submission" date="2019-03" db="EMBL/GenBank/DDBJ databases">
        <title>Lake Tanganyika Metagenome-Assembled Genomes (MAGs).</title>
        <authorList>
            <person name="Tran P."/>
        </authorList>
    </citation>
    <scope>NUCLEOTIDE SEQUENCE</scope>
    <source>
        <strain evidence="8">K_DeepCast_65m_m2_066</strain>
    </source>
</reference>
<dbReference type="AlphaFoldDB" id="A0A937W4L8"/>
<name>A0A937W4L8_UNCTE</name>
<evidence type="ECO:0000256" key="5">
    <source>
        <dbReference type="ARBA" id="ARBA00023004"/>
    </source>
</evidence>
<dbReference type="InterPro" id="IPR017896">
    <property type="entry name" value="4Fe4S_Fe-S-bd"/>
</dbReference>
<keyword evidence="1" id="KW-0813">Transport</keyword>
<evidence type="ECO:0000259" key="7">
    <source>
        <dbReference type="PROSITE" id="PS51379"/>
    </source>
</evidence>
<dbReference type="Pfam" id="PF12800">
    <property type="entry name" value="Fer4_4"/>
    <property type="match status" value="1"/>
</dbReference>
<dbReference type="GO" id="GO:0051539">
    <property type="term" value="F:4 iron, 4 sulfur cluster binding"/>
    <property type="evidence" value="ECO:0007669"/>
    <property type="project" value="UniProtKB-KW"/>
</dbReference>
<evidence type="ECO:0000256" key="3">
    <source>
        <dbReference type="ARBA" id="ARBA00022723"/>
    </source>
</evidence>
<dbReference type="PROSITE" id="PS00198">
    <property type="entry name" value="4FE4S_FER_1"/>
    <property type="match status" value="1"/>
</dbReference>
<organism evidence="8 9">
    <name type="scientific">Tectimicrobiota bacterium</name>
    <dbReference type="NCBI Taxonomy" id="2528274"/>
    <lineage>
        <taxon>Bacteria</taxon>
        <taxon>Pseudomonadati</taxon>
        <taxon>Nitrospinota/Tectimicrobiota group</taxon>
        <taxon>Candidatus Tectimicrobiota</taxon>
    </lineage>
</organism>
<dbReference type="InterPro" id="IPR050294">
    <property type="entry name" value="RnfB_subfamily"/>
</dbReference>
<protein>
    <submittedName>
        <fullName evidence="8">4Fe-4S dicluster domain-containing protein</fullName>
    </submittedName>
</protein>
<dbReference type="Pfam" id="PF13247">
    <property type="entry name" value="Fer4_11"/>
    <property type="match status" value="1"/>
</dbReference>
<dbReference type="InterPro" id="IPR017900">
    <property type="entry name" value="4Fe4S_Fe_S_CS"/>
</dbReference>
<evidence type="ECO:0000256" key="2">
    <source>
        <dbReference type="ARBA" id="ARBA00022485"/>
    </source>
</evidence>
<keyword evidence="4" id="KW-0249">Electron transport</keyword>
<feature type="domain" description="4Fe-4S ferredoxin-type" evidence="7">
    <location>
        <begin position="43"/>
        <end position="74"/>
    </location>
</feature>
<dbReference type="PANTHER" id="PTHR42859:SF10">
    <property type="entry name" value="DIMETHYLSULFOXIDE REDUCTASE CHAIN B"/>
    <property type="match status" value="1"/>
</dbReference>
<evidence type="ECO:0000256" key="1">
    <source>
        <dbReference type="ARBA" id="ARBA00022448"/>
    </source>
</evidence>
<evidence type="ECO:0000313" key="8">
    <source>
        <dbReference type="EMBL" id="MBM3226103.1"/>
    </source>
</evidence>
<dbReference type="SUPFAM" id="SSF54862">
    <property type="entry name" value="4Fe-4S ferredoxins"/>
    <property type="match status" value="1"/>
</dbReference>
<accession>A0A937W4L8</accession>
<dbReference type="Gene3D" id="3.30.70.20">
    <property type="match status" value="2"/>
</dbReference>
<proteinExistence type="predicted"/>
<evidence type="ECO:0000256" key="4">
    <source>
        <dbReference type="ARBA" id="ARBA00022982"/>
    </source>
</evidence>
<dbReference type="GO" id="GO:0046872">
    <property type="term" value="F:metal ion binding"/>
    <property type="evidence" value="ECO:0007669"/>
    <property type="project" value="UniProtKB-KW"/>
</dbReference>
<feature type="domain" description="4Fe-4S ferredoxin-type" evidence="7">
    <location>
        <begin position="110"/>
        <end position="134"/>
    </location>
</feature>
<keyword evidence="6" id="KW-0411">Iron-sulfur</keyword>
<keyword evidence="3" id="KW-0479">Metal-binding</keyword>